<protein>
    <submittedName>
        <fullName evidence="1">Uncharacterized protein</fullName>
    </submittedName>
</protein>
<sequence>MAQSDKPVIWTVSISRLFTLFRDISPEFSARASISAINLGFDAAVEAIRERLKQNAVMRLSVQDLTVRI</sequence>
<accession>A0A0D8LAB6</accession>
<name>A0A0D8LAB6_MORMO</name>
<evidence type="ECO:0000313" key="1">
    <source>
        <dbReference type="EMBL" id="KJF78787.1"/>
    </source>
</evidence>
<dbReference type="Gene3D" id="3.40.50.2300">
    <property type="match status" value="1"/>
</dbReference>
<reference evidence="1 2" key="1">
    <citation type="submission" date="2015-02" db="EMBL/GenBank/DDBJ databases">
        <title>Whole genome shotgun sequencing of cultured foodborne pathogen.</title>
        <authorList>
            <person name="Timme R."/>
            <person name="Allard M.W."/>
            <person name="Strain E."/>
            <person name="Evans P.S."/>
            <person name="Brown E."/>
        </authorList>
    </citation>
    <scope>NUCLEOTIDE SEQUENCE [LARGE SCALE GENOMIC DNA]</scope>
    <source>
        <strain evidence="1 2">GCSL-TSO-24</strain>
    </source>
</reference>
<gene>
    <name evidence="1" type="ORF">UA45_03700</name>
</gene>
<dbReference type="AlphaFoldDB" id="A0A0D8LAB6"/>
<dbReference type="Proteomes" id="UP000032582">
    <property type="component" value="Unassembled WGS sequence"/>
</dbReference>
<evidence type="ECO:0000313" key="2">
    <source>
        <dbReference type="Proteomes" id="UP000032582"/>
    </source>
</evidence>
<dbReference type="SUPFAM" id="SSF159800">
    <property type="entry name" value="PrpR receptor domain-like"/>
    <property type="match status" value="1"/>
</dbReference>
<dbReference type="PATRIC" id="fig|582.24.peg.1132"/>
<comment type="caution">
    <text evidence="1">The sequence shown here is derived from an EMBL/GenBank/DDBJ whole genome shotgun (WGS) entry which is preliminary data.</text>
</comment>
<organism evidence="1 2">
    <name type="scientific">Morganella morganii</name>
    <name type="common">Proteus morganii</name>
    <dbReference type="NCBI Taxonomy" id="582"/>
    <lineage>
        <taxon>Bacteria</taxon>
        <taxon>Pseudomonadati</taxon>
        <taxon>Pseudomonadota</taxon>
        <taxon>Gammaproteobacteria</taxon>
        <taxon>Enterobacterales</taxon>
        <taxon>Morganellaceae</taxon>
        <taxon>Morganella</taxon>
    </lineage>
</organism>
<proteinExistence type="predicted"/>
<dbReference type="EMBL" id="JZSH01000023">
    <property type="protein sequence ID" value="KJF78787.1"/>
    <property type="molecule type" value="Genomic_DNA"/>
</dbReference>